<gene>
    <name evidence="5" type="primary">def</name>
    <name evidence="6" type="ORF">SAMN02745172_03696</name>
</gene>
<comment type="cofactor">
    <cofactor evidence="5">
        <name>Fe(2+)</name>
        <dbReference type="ChEBI" id="CHEBI:29033"/>
    </cofactor>
    <text evidence="5">Binds 1 Fe(2+) ion.</text>
</comment>
<keyword evidence="3 5" id="KW-0378">Hydrolase</keyword>
<keyword evidence="7" id="KW-1185">Reference proteome</keyword>
<dbReference type="InterPro" id="IPR023635">
    <property type="entry name" value="Peptide_deformylase"/>
</dbReference>
<dbReference type="Gene3D" id="3.90.45.10">
    <property type="entry name" value="Peptide deformylase"/>
    <property type="match status" value="1"/>
</dbReference>
<keyword evidence="5" id="KW-0408">Iron</keyword>
<dbReference type="PANTHER" id="PTHR10458:SF2">
    <property type="entry name" value="PEPTIDE DEFORMYLASE, MITOCHONDRIAL"/>
    <property type="match status" value="1"/>
</dbReference>
<dbReference type="EC" id="3.5.1.88" evidence="5"/>
<evidence type="ECO:0000256" key="4">
    <source>
        <dbReference type="ARBA" id="ARBA00022917"/>
    </source>
</evidence>
<dbReference type="NCBIfam" id="TIGR00079">
    <property type="entry name" value="pept_deformyl"/>
    <property type="match status" value="1"/>
</dbReference>
<feature type="active site" evidence="5">
    <location>
        <position position="155"/>
    </location>
</feature>
<evidence type="ECO:0000256" key="5">
    <source>
        <dbReference type="HAMAP-Rule" id="MF_00163"/>
    </source>
</evidence>
<dbReference type="AlphaFoldDB" id="A0A1M7ZQ50"/>
<dbReference type="GO" id="GO:0046872">
    <property type="term" value="F:metal ion binding"/>
    <property type="evidence" value="ECO:0007669"/>
    <property type="project" value="UniProtKB-KW"/>
</dbReference>
<comment type="similarity">
    <text evidence="1 5">Belongs to the polypeptide deformylase family.</text>
</comment>
<keyword evidence="2 5" id="KW-0479">Metal-binding</keyword>
<protein>
    <recommendedName>
        <fullName evidence="5">Peptide deformylase</fullName>
        <shortName evidence="5">PDF</shortName>
        <ecNumber evidence="5">3.5.1.88</ecNumber>
    </recommendedName>
    <alternativeName>
        <fullName evidence="5">Polypeptide deformylase</fullName>
    </alternativeName>
</protein>
<accession>A0A1M7ZQ50</accession>
<comment type="catalytic activity">
    <reaction evidence="5">
        <text>N-terminal N-formyl-L-methionyl-[peptide] + H2O = N-terminal L-methionyl-[peptide] + formate</text>
        <dbReference type="Rhea" id="RHEA:24420"/>
        <dbReference type="Rhea" id="RHEA-COMP:10639"/>
        <dbReference type="Rhea" id="RHEA-COMP:10640"/>
        <dbReference type="ChEBI" id="CHEBI:15377"/>
        <dbReference type="ChEBI" id="CHEBI:15740"/>
        <dbReference type="ChEBI" id="CHEBI:49298"/>
        <dbReference type="ChEBI" id="CHEBI:64731"/>
        <dbReference type="EC" id="3.5.1.88"/>
    </reaction>
</comment>
<reference evidence="6 7" key="1">
    <citation type="submission" date="2016-12" db="EMBL/GenBank/DDBJ databases">
        <authorList>
            <person name="Song W.-J."/>
            <person name="Kurnit D.M."/>
        </authorList>
    </citation>
    <scope>NUCLEOTIDE SEQUENCE [LARGE SCALE GENOMIC DNA]</scope>
    <source>
        <strain evidence="6 7">DSM 19599</strain>
    </source>
</reference>
<organism evidence="6 7">
    <name type="scientific">Pseudoxanthobacter soli DSM 19599</name>
    <dbReference type="NCBI Taxonomy" id="1123029"/>
    <lineage>
        <taxon>Bacteria</taxon>
        <taxon>Pseudomonadati</taxon>
        <taxon>Pseudomonadota</taxon>
        <taxon>Alphaproteobacteria</taxon>
        <taxon>Hyphomicrobiales</taxon>
        <taxon>Segnochrobactraceae</taxon>
        <taxon>Pseudoxanthobacter</taxon>
    </lineage>
</organism>
<evidence type="ECO:0000313" key="7">
    <source>
        <dbReference type="Proteomes" id="UP000186406"/>
    </source>
</evidence>
<dbReference type="Proteomes" id="UP000186406">
    <property type="component" value="Unassembled WGS sequence"/>
</dbReference>
<keyword evidence="4 5" id="KW-0648">Protein biosynthesis</keyword>
<dbReference type="InterPro" id="IPR036821">
    <property type="entry name" value="Peptide_deformylase_sf"/>
</dbReference>
<dbReference type="SUPFAM" id="SSF56420">
    <property type="entry name" value="Peptide deformylase"/>
    <property type="match status" value="1"/>
</dbReference>
<name>A0A1M7ZQ50_9HYPH</name>
<sequence>MTSLEIVQAGDPVLRAVAVPVVDEEIVSAEFHDFVEAMIATMRAAPGVGLAAPQVGVSKRVLVAEDRDSAIAALPASRIADMERVPFGPLVMINPEMRPASEERRVFFEGCLSVAGFAALVARYREIEVRWTDETGVHHGWTRFSGWPARILQHEIDHLDGVLYTDRMIARSFMTAEAMRARAAMPVADILREAGITERT</sequence>
<dbReference type="Pfam" id="PF01327">
    <property type="entry name" value="Pep_deformylase"/>
    <property type="match status" value="1"/>
</dbReference>
<dbReference type="EMBL" id="FRXO01000010">
    <property type="protein sequence ID" value="SHO67034.1"/>
    <property type="molecule type" value="Genomic_DNA"/>
</dbReference>
<comment type="function">
    <text evidence="5">Removes the formyl group from the N-terminal Met of newly synthesized proteins. Requires at least a dipeptide for an efficient rate of reaction. N-terminal L-methionine is a prerequisite for activity but the enzyme has broad specificity at other positions.</text>
</comment>
<dbReference type="RefSeq" id="WP_073631466.1">
    <property type="nucleotide sequence ID" value="NZ_FRXO01000010.1"/>
</dbReference>
<dbReference type="HAMAP" id="MF_00163">
    <property type="entry name" value="Pep_deformylase"/>
    <property type="match status" value="1"/>
</dbReference>
<evidence type="ECO:0000256" key="3">
    <source>
        <dbReference type="ARBA" id="ARBA00022801"/>
    </source>
</evidence>
<dbReference type="CDD" id="cd00487">
    <property type="entry name" value="Pep_deformylase"/>
    <property type="match status" value="1"/>
</dbReference>
<dbReference type="FunFam" id="3.90.45.10:FF:000003">
    <property type="entry name" value="Peptide deformylase"/>
    <property type="match status" value="1"/>
</dbReference>
<feature type="binding site" evidence="5">
    <location>
        <position position="111"/>
    </location>
    <ligand>
        <name>Fe cation</name>
        <dbReference type="ChEBI" id="CHEBI:24875"/>
    </ligand>
</feature>
<evidence type="ECO:0000256" key="2">
    <source>
        <dbReference type="ARBA" id="ARBA00022723"/>
    </source>
</evidence>
<dbReference type="PANTHER" id="PTHR10458">
    <property type="entry name" value="PEPTIDE DEFORMYLASE"/>
    <property type="match status" value="1"/>
</dbReference>
<feature type="binding site" evidence="5">
    <location>
        <position position="154"/>
    </location>
    <ligand>
        <name>Fe cation</name>
        <dbReference type="ChEBI" id="CHEBI:24875"/>
    </ligand>
</feature>
<dbReference type="NCBIfam" id="NF001159">
    <property type="entry name" value="PRK00150.1-3"/>
    <property type="match status" value="1"/>
</dbReference>
<dbReference type="PIRSF" id="PIRSF004749">
    <property type="entry name" value="Pep_def"/>
    <property type="match status" value="1"/>
</dbReference>
<dbReference type="OrthoDB" id="9804313at2"/>
<feature type="binding site" evidence="5">
    <location>
        <position position="158"/>
    </location>
    <ligand>
        <name>Fe cation</name>
        <dbReference type="ChEBI" id="CHEBI:24875"/>
    </ligand>
</feature>
<evidence type="ECO:0000256" key="1">
    <source>
        <dbReference type="ARBA" id="ARBA00010759"/>
    </source>
</evidence>
<dbReference type="GO" id="GO:0042586">
    <property type="term" value="F:peptide deformylase activity"/>
    <property type="evidence" value="ECO:0007669"/>
    <property type="project" value="UniProtKB-UniRule"/>
</dbReference>
<dbReference type="PRINTS" id="PR01576">
    <property type="entry name" value="PDEFORMYLASE"/>
</dbReference>
<dbReference type="GO" id="GO:0006412">
    <property type="term" value="P:translation"/>
    <property type="evidence" value="ECO:0007669"/>
    <property type="project" value="UniProtKB-UniRule"/>
</dbReference>
<evidence type="ECO:0000313" key="6">
    <source>
        <dbReference type="EMBL" id="SHO67034.1"/>
    </source>
</evidence>
<proteinExistence type="inferred from homology"/>
<dbReference type="STRING" id="1123029.SAMN02745172_03696"/>